<organism evidence="2 3">
    <name type="scientific">Diploptera punctata</name>
    <name type="common">Pacific beetle cockroach</name>
    <dbReference type="NCBI Taxonomy" id="6984"/>
    <lineage>
        <taxon>Eukaryota</taxon>
        <taxon>Metazoa</taxon>
        <taxon>Ecdysozoa</taxon>
        <taxon>Arthropoda</taxon>
        <taxon>Hexapoda</taxon>
        <taxon>Insecta</taxon>
        <taxon>Pterygota</taxon>
        <taxon>Neoptera</taxon>
        <taxon>Polyneoptera</taxon>
        <taxon>Dictyoptera</taxon>
        <taxon>Blattodea</taxon>
        <taxon>Blaberoidea</taxon>
        <taxon>Blaberidae</taxon>
        <taxon>Diplopterinae</taxon>
        <taxon>Diploptera</taxon>
    </lineage>
</organism>
<dbReference type="PANTHER" id="PTHR10166">
    <property type="entry name" value="VOLTAGE-DEPENDENT CALCIUM CHANNEL SUBUNIT ALPHA-2/DELTA-RELATED"/>
    <property type="match status" value="1"/>
</dbReference>
<evidence type="ECO:0000259" key="1">
    <source>
        <dbReference type="PROSITE" id="PS50234"/>
    </source>
</evidence>
<dbReference type="Pfam" id="PF13519">
    <property type="entry name" value="VWA_2"/>
    <property type="match status" value="1"/>
</dbReference>
<dbReference type="AlphaFoldDB" id="A0AAD8EG75"/>
<dbReference type="InterPro" id="IPR051173">
    <property type="entry name" value="Ca_channel_alpha-2/delta"/>
</dbReference>
<dbReference type="EMBL" id="JASPKZ010005311">
    <property type="protein sequence ID" value="KAJ9588734.1"/>
    <property type="molecule type" value="Genomic_DNA"/>
</dbReference>
<keyword evidence="3" id="KW-1185">Reference proteome</keyword>
<dbReference type="InterPro" id="IPR002035">
    <property type="entry name" value="VWF_A"/>
</dbReference>
<dbReference type="PANTHER" id="PTHR10166:SF37">
    <property type="entry name" value="STOLID, ISOFORM H"/>
    <property type="match status" value="1"/>
</dbReference>
<sequence length="384" mass="43573">VQEWAQKLGEKLWELGEHTTGLKELKNRFDKTAAYKFVSKDDRTLVQEIAYSFQNMTSLKVSAVKRMVKNAEALALRLYNKTGVYDINSTYYGTKSTDPEGRLLDWVYKPDVSSNRHFRGEPVNTSYGSVHIPTNVHNRGVTWSHSEENVDMFDCRMRLWYIEASTSPKDVVVLVDNSGSMTGKRHDIARHVVNNILESLGSNDFVTVLEFSNDTKAIVDCFNDSLVQANLGNVRDIKLAMKSLVAGRMADFEVALTTAFEYLQKAHNDSMGACCNRAIMLITDGIPDKYKEIFDKYNGEAAMGVRMFMYLITEEDPFPREMQWIACKNNGYSVGLYVPLKTSAEVREKVLQYVAIMSRPLVLIGEQPINWSPIYADVAVRCIF</sequence>
<gene>
    <name evidence="2" type="ORF">L9F63_017969</name>
</gene>
<evidence type="ECO:0000313" key="3">
    <source>
        <dbReference type="Proteomes" id="UP001233999"/>
    </source>
</evidence>
<reference evidence="2" key="1">
    <citation type="journal article" date="2023" name="IScience">
        <title>Live-bearing cockroach genome reveals convergent evolutionary mechanisms linked to viviparity in insects and beyond.</title>
        <authorList>
            <person name="Fouks B."/>
            <person name="Harrison M.C."/>
            <person name="Mikhailova A.A."/>
            <person name="Marchal E."/>
            <person name="English S."/>
            <person name="Carruthers M."/>
            <person name="Jennings E.C."/>
            <person name="Chiamaka E.L."/>
            <person name="Frigard R.A."/>
            <person name="Pippel M."/>
            <person name="Attardo G.M."/>
            <person name="Benoit J.B."/>
            <person name="Bornberg-Bauer E."/>
            <person name="Tobe S.S."/>
        </authorList>
    </citation>
    <scope>NUCLEOTIDE SEQUENCE</scope>
    <source>
        <strain evidence="2">Stay&amp;Tobe</strain>
    </source>
</reference>
<proteinExistence type="predicted"/>
<dbReference type="PROSITE" id="PS50234">
    <property type="entry name" value="VWFA"/>
    <property type="match status" value="1"/>
</dbReference>
<reference evidence="2" key="2">
    <citation type="submission" date="2023-05" db="EMBL/GenBank/DDBJ databases">
        <authorList>
            <person name="Fouks B."/>
        </authorList>
    </citation>
    <scope>NUCLEOTIDE SEQUENCE</scope>
    <source>
        <strain evidence="2">Stay&amp;Tobe</strain>
        <tissue evidence="2">Testes</tissue>
    </source>
</reference>
<feature type="non-terminal residue" evidence="2">
    <location>
        <position position="384"/>
    </location>
</feature>
<dbReference type="Gene3D" id="3.40.50.410">
    <property type="entry name" value="von Willebrand factor, type A domain"/>
    <property type="match status" value="1"/>
</dbReference>
<feature type="non-terminal residue" evidence="2">
    <location>
        <position position="1"/>
    </location>
</feature>
<dbReference type="GO" id="GO:0005245">
    <property type="term" value="F:voltage-gated calcium channel activity"/>
    <property type="evidence" value="ECO:0007669"/>
    <property type="project" value="TreeGrafter"/>
</dbReference>
<evidence type="ECO:0000313" key="2">
    <source>
        <dbReference type="EMBL" id="KAJ9588734.1"/>
    </source>
</evidence>
<protein>
    <recommendedName>
        <fullName evidence="1">VWFA domain-containing protein</fullName>
    </recommendedName>
</protein>
<dbReference type="InterPro" id="IPR036465">
    <property type="entry name" value="vWFA_dom_sf"/>
</dbReference>
<comment type="caution">
    <text evidence="2">The sequence shown here is derived from an EMBL/GenBank/DDBJ whole genome shotgun (WGS) entry which is preliminary data.</text>
</comment>
<dbReference type="SMART" id="SM00327">
    <property type="entry name" value="VWA"/>
    <property type="match status" value="1"/>
</dbReference>
<dbReference type="FunFam" id="3.40.50.410:FF:000007">
    <property type="entry name" value="Calcium voltage-gated channel auxiliary subunit alpha2delta 3"/>
    <property type="match status" value="1"/>
</dbReference>
<accession>A0AAD8EG75</accession>
<dbReference type="SUPFAM" id="SSF53300">
    <property type="entry name" value="vWA-like"/>
    <property type="match status" value="1"/>
</dbReference>
<dbReference type="Proteomes" id="UP001233999">
    <property type="component" value="Unassembled WGS sequence"/>
</dbReference>
<feature type="domain" description="VWFA" evidence="1">
    <location>
        <begin position="170"/>
        <end position="354"/>
    </location>
</feature>
<dbReference type="GO" id="GO:0005891">
    <property type="term" value="C:voltage-gated calcium channel complex"/>
    <property type="evidence" value="ECO:0007669"/>
    <property type="project" value="TreeGrafter"/>
</dbReference>
<name>A0AAD8EG75_DIPPU</name>